<sequence>MSIPLKTRIESLPQELYDEIRALVFTPLEPEEVIHITPSFKPPAVTLVNRHLRDTNLPIFNTWIFIGNDIDLPRWLTSREEDREVCYDVRCWTFRRPKPAALTSLSATAYTTQRVRVFFWGMFVPHGQGFEDCCVHLLTCHVLFKAVAGKGARDSWLVERETNRVANMANGDVKIRMSTGLRYNYLT</sequence>
<organism evidence="1 2">
    <name type="scientific">Pseudocercospora fijiensis (strain CIRAD86)</name>
    <name type="common">Black leaf streak disease fungus</name>
    <name type="synonym">Mycosphaerella fijiensis</name>
    <dbReference type="NCBI Taxonomy" id="383855"/>
    <lineage>
        <taxon>Eukaryota</taxon>
        <taxon>Fungi</taxon>
        <taxon>Dikarya</taxon>
        <taxon>Ascomycota</taxon>
        <taxon>Pezizomycotina</taxon>
        <taxon>Dothideomycetes</taxon>
        <taxon>Dothideomycetidae</taxon>
        <taxon>Mycosphaerellales</taxon>
        <taxon>Mycosphaerellaceae</taxon>
        <taxon>Pseudocercospora</taxon>
    </lineage>
</organism>
<evidence type="ECO:0000313" key="2">
    <source>
        <dbReference type="Proteomes" id="UP000016932"/>
    </source>
</evidence>
<dbReference type="OrthoDB" id="3650741at2759"/>
<reference evidence="1 2" key="1">
    <citation type="journal article" date="2012" name="PLoS Pathog.">
        <title>Diverse lifestyles and strategies of plant pathogenesis encoded in the genomes of eighteen Dothideomycetes fungi.</title>
        <authorList>
            <person name="Ohm R.A."/>
            <person name="Feau N."/>
            <person name="Henrissat B."/>
            <person name="Schoch C.L."/>
            <person name="Horwitz B.A."/>
            <person name="Barry K.W."/>
            <person name="Condon B.J."/>
            <person name="Copeland A.C."/>
            <person name="Dhillon B."/>
            <person name="Glaser F."/>
            <person name="Hesse C.N."/>
            <person name="Kosti I."/>
            <person name="LaButti K."/>
            <person name="Lindquist E.A."/>
            <person name="Lucas S."/>
            <person name="Salamov A.A."/>
            <person name="Bradshaw R.E."/>
            <person name="Ciuffetti L."/>
            <person name="Hamelin R.C."/>
            <person name="Kema G.H.J."/>
            <person name="Lawrence C."/>
            <person name="Scott J.A."/>
            <person name="Spatafora J.W."/>
            <person name="Turgeon B.G."/>
            <person name="de Wit P.J.G.M."/>
            <person name="Zhong S."/>
            <person name="Goodwin S.B."/>
            <person name="Grigoriev I.V."/>
        </authorList>
    </citation>
    <scope>NUCLEOTIDE SEQUENCE [LARGE SCALE GENOMIC DNA]</scope>
    <source>
        <strain evidence="1 2">CIRAD86</strain>
    </source>
</reference>
<dbReference type="GeneID" id="19333228"/>
<name>M3AF02_PSEFD</name>
<keyword evidence="2" id="KW-1185">Reference proteome</keyword>
<dbReference type="RefSeq" id="XP_007926486.1">
    <property type="nucleotide sequence ID" value="XM_007928295.1"/>
</dbReference>
<dbReference type="AlphaFoldDB" id="M3AF02"/>
<dbReference type="VEuPathDB" id="FungiDB:MYCFIDRAFT_174666"/>
<dbReference type="KEGG" id="pfj:MYCFIDRAFT_174666"/>
<dbReference type="EMBL" id="KB446558">
    <property type="protein sequence ID" value="EME83186.1"/>
    <property type="molecule type" value="Genomic_DNA"/>
</dbReference>
<proteinExistence type="predicted"/>
<gene>
    <name evidence="1" type="ORF">MYCFIDRAFT_174666</name>
</gene>
<accession>M3AF02</accession>
<dbReference type="Proteomes" id="UP000016932">
    <property type="component" value="Unassembled WGS sequence"/>
</dbReference>
<evidence type="ECO:0000313" key="1">
    <source>
        <dbReference type="EMBL" id="EME83186.1"/>
    </source>
</evidence>
<protein>
    <submittedName>
        <fullName evidence="1">Uncharacterized protein</fullName>
    </submittedName>
</protein>
<dbReference type="HOGENOM" id="CLU_1448321_0_0_1"/>